<dbReference type="Gene3D" id="2.30.42.10">
    <property type="match status" value="2"/>
</dbReference>
<feature type="domain" description="PDZ" evidence="1">
    <location>
        <begin position="182"/>
        <end position="257"/>
    </location>
</feature>
<dbReference type="AlphaFoldDB" id="A0A443SC98"/>
<dbReference type="VEuPathDB" id="VectorBase:LDEU006919"/>
<dbReference type="OrthoDB" id="6022711at2759"/>
<dbReference type="SMART" id="SM00228">
    <property type="entry name" value="PDZ"/>
    <property type="match status" value="2"/>
</dbReference>
<keyword evidence="3" id="KW-1185">Reference proteome</keyword>
<dbReference type="EMBL" id="NCKV01004034">
    <property type="protein sequence ID" value="RWS25120.1"/>
    <property type="molecule type" value="Genomic_DNA"/>
</dbReference>
<proteinExistence type="predicted"/>
<protein>
    <submittedName>
        <fullName evidence="2">PDZ domain-containing protein 2-like protein</fullName>
    </submittedName>
</protein>
<dbReference type="SUPFAM" id="SSF50156">
    <property type="entry name" value="PDZ domain-like"/>
    <property type="match status" value="2"/>
</dbReference>
<comment type="caution">
    <text evidence="2">The sequence shown here is derived from an EMBL/GenBank/DDBJ whole genome shotgun (WGS) entry which is preliminary data.</text>
</comment>
<evidence type="ECO:0000259" key="1">
    <source>
        <dbReference type="PROSITE" id="PS50106"/>
    </source>
</evidence>
<name>A0A443SC98_9ACAR</name>
<dbReference type="InterPro" id="IPR036034">
    <property type="entry name" value="PDZ_sf"/>
</dbReference>
<dbReference type="Proteomes" id="UP000288716">
    <property type="component" value="Unassembled WGS sequence"/>
</dbReference>
<dbReference type="CDD" id="cd00136">
    <property type="entry name" value="PDZ_canonical"/>
    <property type="match status" value="1"/>
</dbReference>
<feature type="domain" description="PDZ" evidence="1">
    <location>
        <begin position="6"/>
        <end position="91"/>
    </location>
</feature>
<dbReference type="STRING" id="299467.A0A443SC98"/>
<dbReference type="InterPro" id="IPR001478">
    <property type="entry name" value="PDZ"/>
</dbReference>
<accession>A0A443SC98</accession>
<reference evidence="2 3" key="1">
    <citation type="journal article" date="2018" name="Gigascience">
        <title>Genomes of trombidid mites reveal novel predicted allergens and laterally-transferred genes associated with secondary metabolism.</title>
        <authorList>
            <person name="Dong X."/>
            <person name="Chaisiri K."/>
            <person name="Xia D."/>
            <person name="Armstrong S.D."/>
            <person name="Fang Y."/>
            <person name="Donnelly M.J."/>
            <person name="Kadowaki T."/>
            <person name="McGarry J.W."/>
            <person name="Darby A.C."/>
            <person name="Makepeace B.L."/>
        </authorList>
    </citation>
    <scope>NUCLEOTIDE SEQUENCE [LARGE SCALE GENOMIC DNA]</scope>
    <source>
        <strain evidence="2">UoL-UT</strain>
    </source>
</reference>
<evidence type="ECO:0000313" key="2">
    <source>
        <dbReference type="EMBL" id="RWS25120.1"/>
    </source>
</evidence>
<dbReference type="PANTHER" id="PTHR11324">
    <property type="entry name" value="IL16-RELATED"/>
    <property type="match status" value="1"/>
</dbReference>
<sequence>MDDQMKVLLEKDSKGELGIYVTGKIDENGAIGYYIADFEAGGTAQRSEQLTKGDEILTVNGCQLRGLKLDEVLKLLRNSEKCVKIVVSRQTQQNQCIKEETILLPKVGALKTSLLQTLRRRSQPNIKCDIDAKQPNNETTNTIITHRTTSECEETQYSSMIESGLCTVPRKPKIGSQQNIHTVVFQKGPGEKGLGFSIVGGVDSPKGQLGIFVKTIFPNGQAADSEGKLQEGDEILAVNGQPTQGLTHAQAITLFKRVKKGDVVMHIWRRVNLPKRM</sequence>
<dbReference type="PROSITE" id="PS50106">
    <property type="entry name" value="PDZ"/>
    <property type="match status" value="2"/>
</dbReference>
<dbReference type="PANTHER" id="PTHR11324:SF16">
    <property type="entry name" value="PDZ DOMAIN-CONTAINING PROTEIN 2"/>
    <property type="match status" value="1"/>
</dbReference>
<dbReference type="Pfam" id="PF00595">
    <property type="entry name" value="PDZ"/>
    <property type="match status" value="2"/>
</dbReference>
<evidence type="ECO:0000313" key="3">
    <source>
        <dbReference type="Proteomes" id="UP000288716"/>
    </source>
</evidence>
<organism evidence="2 3">
    <name type="scientific">Leptotrombidium deliense</name>
    <dbReference type="NCBI Taxonomy" id="299467"/>
    <lineage>
        <taxon>Eukaryota</taxon>
        <taxon>Metazoa</taxon>
        <taxon>Ecdysozoa</taxon>
        <taxon>Arthropoda</taxon>
        <taxon>Chelicerata</taxon>
        <taxon>Arachnida</taxon>
        <taxon>Acari</taxon>
        <taxon>Acariformes</taxon>
        <taxon>Trombidiformes</taxon>
        <taxon>Prostigmata</taxon>
        <taxon>Anystina</taxon>
        <taxon>Parasitengona</taxon>
        <taxon>Trombiculoidea</taxon>
        <taxon>Trombiculidae</taxon>
        <taxon>Leptotrombidium</taxon>
    </lineage>
</organism>
<dbReference type="CDD" id="cd06759">
    <property type="entry name" value="PDZ3_PDZD2-PDZ1_hPro-IL-16-like"/>
    <property type="match status" value="1"/>
</dbReference>
<gene>
    <name evidence="2" type="ORF">B4U80_02957</name>
</gene>